<evidence type="ECO:0000313" key="1">
    <source>
        <dbReference type="EMBL" id="CAB3396219.1"/>
    </source>
</evidence>
<dbReference type="Proteomes" id="UP000502196">
    <property type="component" value="Chromosome"/>
</dbReference>
<dbReference type="EMBL" id="LR792683">
    <property type="protein sequence ID" value="CAB3396219.1"/>
    <property type="molecule type" value="Genomic_DNA"/>
</dbReference>
<gene>
    <name evidence="1" type="ORF">COOX1_3465</name>
</gene>
<proteinExistence type="predicted"/>
<evidence type="ECO:0000313" key="2">
    <source>
        <dbReference type="Proteomes" id="UP000502196"/>
    </source>
</evidence>
<accession>A0A6F9EII0</accession>
<protein>
    <submittedName>
        <fullName evidence="1">Uncharacterized protein</fullName>
    </submittedName>
</protein>
<sequence length="136" mass="14759">MVERTGELGSGACGPRGHRWTGVRHFTSPVWDSPEPSWRICFGNSGNDSFVKVPLSDCGRLNFLFPLGIINFRDKRCCSPQGGWQVKNGGGGLAGWSCQFSASSIGGRVVPVVRVAVFLDRETVSDSRAGLSRTWL</sequence>
<organism evidence="1 2">
    <name type="scientific">Kyrpidia spormannii</name>
    <dbReference type="NCBI Taxonomy" id="2055160"/>
    <lineage>
        <taxon>Bacteria</taxon>
        <taxon>Bacillati</taxon>
        <taxon>Bacillota</taxon>
        <taxon>Bacilli</taxon>
        <taxon>Bacillales</taxon>
        <taxon>Alicyclobacillaceae</taxon>
        <taxon>Kyrpidia</taxon>
    </lineage>
</organism>
<dbReference type="AlphaFoldDB" id="A0A6F9EII0"/>
<name>A0A6F9EII0_9BACL</name>
<reference evidence="1 2" key="1">
    <citation type="submission" date="2020-04" db="EMBL/GenBank/DDBJ databases">
        <authorList>
            <person name="Hogendoorn C."/>
        </authorList>
    </citation>
    <scope>NUCLEOTIDE SEQUENCE [LARGE SCALE GENOMIC DNA]</scope>
    <source>
        <strain evidence="1">COOX1</strain>
    </source>
</reference>